<dbReference type="AlphaFoldDB" id="A0A0D9YRI9"/>
<reference evidence="2" key="1">
    <citation type="submission" date="2015-04" db="UniProtKB">
        <authorList>
            <consortium name="EnsemblPlants"/>
        </authorList>
    </citation>
    <scope>IDENTIFICATION</scope>
</reference>
<dbReference type="EnsemblPlants" id="OGLUM02G14870.1">
    <property type="protein sequence ID" value="OGLUM02G14870.1"/>
    <property type="gene ID" value="OGLUM02G14870"/>
</dbReference>
<dbReference type="Proteomes" id="UP000026961">
    <property type="component" value="Chromosome 2"/>
</dbReference>
<name>A0A0D9YRI9_9ORYZ</name>
<protein>
    <submittedName>
        <fullName evidence="2">Uncharacterized protein</fullName>
    </submittedName>
</protein>
<dbReference type="HOGENOM" id="CLU_1083283_0_0_1"/>
<keyword evidence="3" id="KW-1185">Reference proteome</keyword>
<accession>A0A0D9YRI9</accession>
<evidence type="ECO:0000256" key="1">
    <source>
        <dbReference type="SAM" id="MobiDB-lite"/>
    </source>
</evidence>
<proteinExistence type="predicted"/>
<evidence type="ECO:0000313" key="3">
    <source>
        <dbReference type="Proteomes" id="UP000026961"/>
    </source>
</evidence>
<sequence length="257" mass="27807">MGVAGAQRAWWRVGRHPAAGGRKATAGGGRHRPHAPLGAAPAPRAVVLQLYACHGHHGHGGARGGVGSVVVHLLAWSSSSSMRALTDTVSTTSSAFSSSATSPSRARSRRCSRLRFSVHIMKKNTKHRVKLCISCVRLSYEEPPFSMALRAFSPYSFAFLLLSPPSISCITTHATSPRVTAMASSPNNSTGVITPTPSTWTANRSFRNWLEKCGHVTTSTPWAMDSSIEFQLQWVTKPSRARLRSPSRARSRLHSLE</sequence>
<organism evidence="2">
    <name type="scientific">Oryza glumipatula</name>
    <dbReference type="NCBI Taxonomy" id="40148"/>
    <lineage>
        <taxon>Eukaryota</taxon>
        <taxon>Viridiplantae</taxon>
        <taxon>Streptophyta</taxon>
        <taxon>Embryophyta</taxon>
        <taxon>Tracheophyta</taxon>
        <taxon>Spermatophyta</taxon>
        <taxon>Magnoliopsida</taxon>
        <taxon>Liliopsida</taxon>
        <taxon>Poales</taxon>
        <taxon>Poaceae</taxon>
        <taxon>BOP clade</taxon>
        <taxon>Oryzoideae</taxon>
        <taxon>Oryzeae</taxon>
        <taxon>Oryzinae</taxon>
        <taxon>Oryza</taxon>
    </lineage>
</organism>
<evidence type="ECO:0000313" key="2">
    <source>
        <dbReference type="EnsemblPlants" id="OGLUM02G14870.1"/>
    </source>
</evidence>
<reference evidence="2" key="2">
    <citation type="submission" date="2018-05" db="EMBL/GenBank/DDBJ databases">
        <title>OgluRS3 (Oryza glumaepatula Reference Sequence Version 3).</title>
        <authorList>
            <person name="Zhang J."/>
            <person name="Kudrna D."/>
            <person name="Lee S."/>
            <person name="Talag J."/>
            <person name="Welchert J."/>
            <person name="Wing R.A."/>
        </authorList>
    </citation>
    <scope>NUCLEOTIDE SEQUENCE [LARGE SCALE GENOMIC DNA]</scope>
</reference>
<dbReference type="Gramene" id="OGLUM02G14870.1">
    <property type="protein sequence ID" value="OGLUM02G14870.1"/>
    <property type="gene ID" value="OGLUM02G14870"/>
</dbReference>
<feature type="region of interest" description="Disordered" evidence="1">
    <location>
        <begin position="14"/>
        <end position="38"/>
    </location>
</feature>